<evidence type="ECO:0000313" key="3">
    <source>
        <dbReference type="WBParaSite" id="HPBE_0001835801-mRNA-1"/>
    </source>
</evidence>
<reference evidence="3" key="2">
    <citation type="submission" date="2019-09" db="UniProtKB">
        <authorList>
            <consortium name="WormBaseParasite"/>
        </authorList>
    </citation>
    <scope>IDENTIFICATION</scope>
</reference>
<evidence type="ECO:0000313" key="2">
    <source>
        <dbReference type="Proteomes" id="UP000050761"/>
    </source>
</evidence>
<name>A0A183G8X4_HELPZ</name>
<organism evidence="2 3">
    <name type="scientific">Heligmosomoides polygyrus</name>
    <name type="common">Parasitic roundworm</name>
    <dbReference type="NCBI Taxonomy" id="6339"/>
    <lineage>
        <taxon>Eukaryota</taxon>
        <taxon>Metazoa</taxon>
        <taxon>Ecdysozoa</taxon>
        <taxon>Nematoda</taxon>
        <taxon>Chromadorea</taxon>
        <taxon>Rhabditida</taxon>
        <taxon>Rhabditina</taxon>
        <taxon>Rhabditomorpha</taxon>
        <taxon>Strongyloidea</taxon>
        <taxon>Heligmosomidae</taxon>
        <taxon>Heligmosomoides</taxon>
    </lineage>
</organism>
<sequence>MITSKQQKISAAVVVVLVMGHERGRADGERILEYADSHDLTIVNTKFRKRHSHLISFDNRNAKTQINYVLVRLRDHGAKTLPYETVET</sequence>
<dbReference type="Proteomes" id="UP000050761">
    <property type="component" value="Unassembled WGS sequence"/>
</dbReference>
<gene>
    <name evidence="1" type="ORF">HPBE_LOCUS18357</name>
</gene>
<dbReference type="AlphaFoldDB" id="A0A183G8X4"/>
<accession>A0A3P8EVK1</accession>
<reference evidence="1 2" key="1">
    <citation type="submission" date="2018-11" db="EMBL/GenBank/DDBJ databases">
        <authorList>
            <consortium name="Pathogen Informatics"/>
        </authorList>
    </citation>
    <scope>NUCLEOTIDE SEQUENCE [LARGE SCALE GENOMIC DNA]</scope>
</reference>
<proteinExistence type="predicted"/>
<dbReference type="OrthoDB" id="1902296at2759"/>
<dbReference type="WBParaSite" id="HPBE_0001835801-mRNA-1">
    <property type="protein sequence ID" value="HPBE_0001835801-mRNA-1"/>
    <property type="gene ID" value="HPBE_0001835801"/>
</dbReference>
<protein>
    <submittedName>
        <fullName evidence="3">Transposase</fullName>
    </submittedName>
</protein>
<accession>A0A183G8X4</accession>
<evidence type="ECO:0000313" key="1">
    <source>
        <dbReference type="EMBL" id="VDP11276.1"/>
    </source>
</evidence>
<dbReference type="EMBL" id="UZAH01030635">
    <property type="protein sequence ID" value="VDP11276.1"/>
    <property type="molecule type" value="Genomic_DNA"/>
</dbReference>
<keyword evidence="2" id="KW-1185">Reference proteome</keyword>